<dbReference type="Proteomes" id="UP001055879">
    <property type="component" value="Linkage Group LG02"/>
</dbReference>
<keyword evidence="2" id="KW-1185">Reference proteome</keyword>
<reference evidence="1 2" key="2">
    <citation type="journal article" date="2022" name="Mol. Ecol. Resour.">
        <title>The genomes of chicory, endive, great burdock and yacon provide insights into Asteraceae paleo-polyploidization history and plant inulin production.</title>
        <authorList>
            <person name="Fan W."/>
            <person name="Wang S."/>
            <person name="Wang H."/>
            <person name="Wang A."/>
            <person name="Jiang F."/>
            <person name="Liu H."/>
            <person name="Zhao H."/>
            <person name="Xu D."/>
            <person name="Zhang Y."/>
        </authorList>
    </citation>
    <scope>NUCLEOTIDE SEQUENCE [LARGE SCALE GENOMIC DNA]</scope>
    <source>
        <strain evidence="2">cv. Niubang</strain>
    </source>
</reference>
<reference evidence="2" key="1">
    <citation type="journal article" date="2022" name="Mol. Ecol. Resour.">
        <title>The genomes of chicory, endive, great burdock and yacon provide insights into Asteraceae palaeo-polyploidization history and plant inulin production.</title>
        <authorList>
            <person name="Fan W."/>
            <person name="Wang S."/>
            <person name="Wang H."/>
            <person name="Wang A."/>
            <person name="Jiang F."/>
            <person name="Liu H."/>
            <person name="Zhao H."/>
            <person name="Xu D."/>
            <person name="Zhang Y."/>
        </authorList>
    </citation>
    <scope>NUCLEOTIDE SEQUENCE [LARGE SCALE GENOMIC DNA]</scope>
    <source>
        <strain evidence="2">cv. Niubang</strain>
    </source>
</reference>
<accession>A0ACB9EET0</accession>
<evidence type="ECO:0000313" key="1">
    <source>
        <dbReference type="EMBL" id="KAI3756942.1"/>
    </source>
</evidence>
<dbReference type="EMBL" id="CM042048">
    <property type="protein sequence ID" value="KAI3756942.1"/>
    <property type="molecule type" value="Genomic_DNA"/>
</dbReference>
<comment type="caution">
    <text evidence="1">The sequence shown here is derived from an EMBL/GenBank/DDBJ whole genome shotgun (WGS) entry which is preliminary data.</text>
</comment>
<proteinExistence type="predicted"/>
<organism evidence="1 2">
    <name type="scientific">Arctium lappa</name>
    <name type="common">Greater burdock</name>
    <name type="synonym">Lappa major</name>
    <dbReference type="NCBI Taxonomy" id="4217"/>
    <lineage>
        <taxon>Eukaryota</taxon>
        <taxon>Viridiplantae</taxon>
        <taxon>Streptophyta</taxon>
        <taxon>Embryophyta</taxon>
        <taxon>Tracheophyta</taxon>
        <taxon>Spermatophyta</taxon>
        <taxon>Magnoliopsida</taxon>
        <taxon>eudicotyledons</taxon>
        <taxon>Gunneridae</taxon>
        <taxon>Pentapetalae</taxon>
        <taxon>asterids</taxon>
        <taxon>campanulids</taxon>
        <taxon>Asterales</taxon>
        <taxon>Asteraceae</taxon>
        <taxon>Carduoideae</taxon>
        <taxon>Cardueae</taxon>
        <taxon>Arctiinae</taxon>
        <taxon>Arctium</taxon>
    </lineage>
</organism>
<name>A0ACB9EET0_ARCLA</name>
<sequence length="77" mass="9098">MDRVKYGLCEKTILQLSLMDRKGHFSKRKLAHHESSQTFHDLGRDRHTTALRHRPKARPEPRFPFVFALKISWKLSG</sequence>
<protein>
    <submittedName>
        <fullName evidence="1">Uncharacterized protein</fullName>
    </submittedName>
</protein>
<evidence type="ECO:0000313" key="2">
    <source>
        <dbReference type="Proteomes" id="UP001055879"/>
    </source>
</evidence>
<gene>
    <name evidence="1" type="ORF">L6452_04474</name>
</gene>